<dbReference type="InParanoid" id="B7FTN2"/>
<dbReference type="RefSeq" id="XP_002178447.1">
    <property type="nucleotide sequence ID" value="XM_002178411.1"/>
</dbReference>
<feature type="region of interest" description="Disordered" evidence="1">
    <location>
        <begin position="602"/>
        <end position="639"/>
    </location>
</feature>
<feature type="compositionally biased region" description="Basic and acidic residues" evidence="1">
    <location>
        <begin position="669"/>
        <end position="683"/>
    </location>
</feature>
<name>B7FTN2_PHATC</name>
<feature type="compositionally biased region" description="Polar residues" evidence="1">
    <location>
        <begin position="626"/>
        <end position="639"/>
    </location>
</feature>
<dbReference type="PaxDb" id="2850-Phatr44307"/>
<dbReference type="GeneID" id="7197969"/>
<dbReference type="AlphaFoldDB" id="B7FTN2"/>
<feature type="region of interest" description="Disordered" evidence="1">
    <location>
        <begin position="744"/>
        <end position="788"/>
    </location>
</feature>
<feature type="compositionally biased region" description="Polar residues" evidence="1">
    <location>
        <begin position="103"/>
        <end position="127"/>
    </location>
</feature>
<feature type="compositionally biased region" description="Basic and acidic residues" evidence="1">
    <location>
        <begin position="760"/>
        <end position="773"/>
    </location>
</feature>
<dbReference type="KEGG" id="pti:PHATRDRAFT_44307"/>
<dbReference type="EMBL" id="CM000607">
    <property type="protein sequence ID" value="EEC50112.1"/>
    <property type="molecule type" value="Genomic_DNA"/>
</dbReference>
<evidence type="ECO:0000313" key="3">
    <source>
        <dbReference type="Proteomes" id="UP000000759"/>
    </source>
</evidence>
<accession>B7FTN2</accession>
<feature type="compositionally biased region" description="Basic and acidic residues" evidence="1">
    <location>
        <begin position="562"/>
        <end position="586"/>
    </location>
</feature>
<sequence>MGNSPSSGSSSRKKRNSSGQHDEDDVAALAQKVVSESVRDLQASVQSGLKKLEDHDHPAAQLIDSVCGSYLDKNEHDTSSGTISYGESDCEDTSMTDIQSLLKDSQGNSSSRRQQVLPTSSSCNYDSQAHPEHIKHPSSVPTPLASAFAKRCYFTKAGIAKTSQHYEGLTLTGDVVLMLAAAMKLKGCPTICDEDLRRVEQTFPTQFSRLPDELLLSSGWRRISKYCHFSNKPIPDGIPFFRGYYFLLAAAVGLVRPMDVEPLTRDTLVLLETDYPTTCDSAPPSLIQDPDQWTLVDKFCFFSGGPINTDENVYYEAELDGGYIYMLAFLSPSLTPSELYKLDQEAELGGLKSVAAVDEVDSVYDLTERDFADLQLYHLGPCRALPQYILQPLSWTKVLPPHFLSARQQALRKAQDYERAVGVQSAPIVHQPQMAQFMVGSSQARFTGQEGRSNNTTDVDRSMEINYPQEDPPFDVYESSLAQQTFSTRATCEISNVPVDEAMNAQGAVHIDTSQRPRNHRLDPPEDEPPSLRKDHAGLSYQYNEFIVEEDPSFDQSNDLYPEVRDQNYDGTDSDRKLSCGHHKQEQYAQNDKYYQQNGQGYAQVSHDRSSPLSRVESGALPFRSLESQNGAESSRSFHNTEEMLSTNRQIHLHQRGQMEFRVAAEQEPHASWDDVVPPERHGVSGGTWESEMSSAISESSSWTEDTDIQDRSLRRALILQMAKSRMKTTKTGKIGHTVPVLLRDIDGTPGGEHSSCQQVDKDDENKSERYSGDMDAGINIDFTEDLD</sequence>
<protein>
    <submittedName>
        <fullName evidence="2">Uncharacterized protein</fullName>
    </submittedName>
</protein>
<feature type="region of interest" description="Disordered" evidence="1">
    <location>
        <begin position="669"/>
        <end position="689"/>
    </location>
</feature>
<gene>
    <name evidence="2" type="ORF">PHATRDRAFT_44307</name>
</gene>
<evidence type="ECO:0000313" key="2">
    <source>
        <dbReference type="EMBL" id="EEC50112.1"/>
    </source>
</evidence>
<feature type="compositionally biased region" description="Basic and acidic residues" evidence="1">
    <location>
        <begin position="520"/>
        <end position="535"/>
    </location>
</feature>
<dbReference type="OrthoDB" id="47765at2759"/>
<feature type="region of interest" description="Disordered" evidence="1">
    <location>
        <begin position="1"/>
        <end position="26"/>
    </location>
</feature>
<dbReference type="eggNOG" id="ENOG502SI9W">
    <property type="taxonomic scope" value="Eukaryota"/>
</dbReference>
<dbReference type="HOGENOM" id="CLU_339045_0_0_1"/>
<feature type="region of interest" description="Disordered" evidence="1">
    <location>
        <begin position="509"/>
        <end position="535"/>
    </location>
</feature>
<organism evidence="2 3">
    <name type="scientific">Phaeodactylum tricornutum (strain CCAP 1055/1)</name>
    <dbReference type="NCBI Taxonomy" id="556484"/>
    <lineage>
        <taxon>Eukaryota</taxon>
        <taxon>Sar</taxon>
        <taxon>Stramenopiles</taxon>
        <taxon>Ochrophyta</taxon>
        <taxon>Bacillariophyta</taxon>
        <taxon>Bacillariophyceae</taxon>
        <taxon>Bacillariophycidae</taxon>
        <taxon>Naviculales</taxon>
        <taxon>Phaeodactylaceae</taxon>
        <taxon>Phaeodactylum</taxon>
    </lineage>
</organism>
<feature type="region of interest" description="Disordered" evidence="1">
    <location>
        <begin position="103"/>
        <end position="140"/>
    </location>
</feature>
<feature type="compositionally biased region" description="Low complexity" evidence="1">
    <location>
        <begin position="1"/>
        <end position="10"/>
    </location>
</feature>
<reference evidence="3" key="2">
    <citation type="submission" date="2008-08" db="EMBL/GenBank/DDBJ databases">
        <authorList>
            <consortium name="Diatom Consortium"/>
            <person name="Grigoriev I."/>
            <person name="Grimwood J."/>
            <person name="Kuo A."/>
            <person name="Otillar R.P."/>
            <person name="Salamov A."/>
            <person name="Detter J.C."/>
            <person name="Lindquist E."/>
            <person name="Shapiro H."/>
            <person name="Lucas S."/>
            <person name="Glavina del Rio T."/>
            <person name="Pitluck S."/>
            <person name="Rokhsar D."/>
            <person name="Bowler C."/>
        </authorList>
    </citation>
    <scope>GENOME REANNOTATION</scope>
    <source>
        <strain evidence="3">CCAP 1055/1</strain>
    </source>
</reference>
<feature type="region of interest" description="Disordered" evidence="1">
    <location>
        <begin position="550"/>
        <end position="587"/>
    </location>
</feature>
<evidence type="ECO:0000256" key="1">
    <source>
        <dbReference type="SAM" id="MobiDB-lite"/>
    </source>
</evidence>
<proteinExistence type="predicted"/>
<keyword evidence="3" id="KW-1185">Reference proteome</keyword>
<reference evidence="2 3" key="1">
    <citation type="journal article" date="2008" name="Nature">
        <title>The Phaeodactylum genome reveals the evolutionary history of diatom genomes.</title>
        <authorList>
            <person name="Bowler C."/>
            <person name="Allen A.E."/>
            <person name="Badger J.H."/>
            <person name="Grimwood J."/>
            <person name="Jabbari K."/>
            <person name="Kuo A."/>
            <person name="Maheswari U."/>
            <person name="Martens C."/>
            <person name="Maumus F."/>
            <person name="Otillar R.P."/>
            <person name="Rayko E."/>
            <person name="Salamov A."/>
            <person name="Vandepoele K."/>
            <person name="Beszteri B."/>
            <person name="Gruber A."/>
            <person name="Heijde M."/>
            <person name="Katinka M."/>
            <person name="Mock T."/>
            <person name="Valentin K."/>
            <person name="Verret F."/>
            <person name="Berges J.A."/>
            <person name="Brownlee C."/>
            <person name="Cadoret J.P."/>
            <person name="Chiovitti A."/>
            <person name="Choi C.J."/>
            <person name="Coesel S."/>
            <person name="De Martino A."/>
            <person name="Detter J.C."/>
            <person name="Durkin C."/>
            <person name="Falciatore A."/>
            <person name="Fournet J."/>
            <person name="Haruta M."/>
            <person name="Huysman M.J."/>
            <person name="Jenkins B.D."/>
            <person name="Jiroutova K."/>
            <person name="Jorgensen R.E."/>
            <person name="Joubert Y."/>
            <person name="Kaplan A."/>
            <person name="Kroger N."/>
            <person name="Kroth P.G."/>
            <person name="La Roche J."/>
            <person name="Lindquist E."/>
            <person name="Lommer M."/>
            <person name="Martin-Jezequel V."/>
            <person name="Lopez P.J."/>
            <person name="Lucas S."/>
            <person name="Mangogna M."/>
            <person name="McGinnis K."/>
            <person name="Medlin L.K."/>
            <person name="Montsant A."/>
            <person name="Oudot-Le Secq M.P."/>
            <person name="Napoli C."/>
            <person name="Obornik M."/>
            <person name="Parker M.S."/>
            <person name="Petit J.L."/>
            <person name="Porcel B.M."/>
            <person name="Poulsen N."/>
            <person name="Robison M."/>
            <person name="Rychlewski L."/>
            <person name="Rynearson T.A."/>
            <person name="Schmutz J."/>
            <person name="Shapiro H."/>
            <person name="Siaut M."/>
            <person name="Stanley M."/>
            <person name="Sussman M.R."/>
            <person name="Taylor A.R."/>
            <person name="Vardi A."/>
            <person name="von Dassow P."/>
            <person name="Vyverman W."/>
            <person name="Willis A."/>
            <person name="Wyrwicz L.S."/>
            <person name="Rokhsar D.S."/>
            <person name="Weissenbach J."/>
            <person name="Armbrust E.V."/>
            <person name="Green B.R."/>
            <person name="Van de Peer Y."/>
            <person name="Grigoriev I.V."/>
        </authorList>
    </citation>
    <scope>NUCLEOTIDE SEQUENCE [LARGE SCALE GENOMIC DNA]</scope>
    <source>
        <strain evidence="2 3">CCAP 1055/1</strain>
    </source>
</reference>
<dbReference type="Proteomes" id="UP000000759">
    <property type="component" value="Chromosome 4"/>
</dbReference>